<proteinExistence type="inferred from homology"/>
<evidence type="ECO:0000256" key="3">
    <source>
        <dbReference type="ARBA" id="ARBA00009677"/>
    </source>
</evidence>
<feature type="domain" description="Flagellar hook-associated protein FlgK helical" evidence="9">
    <location>
        <begin position="91"/>
        <end position="302"/>
    </location>
</feature>
<sequence>MSLNSALLAASSGLAAVSRQAMVVADNVANSGTDGFAPRAVGLSSVVAGGQGTGVRVTGIDRQADPLLSAALRMASASEAASEATTTLWRELETVIGTGDAPGALGERISALEAALVQARTAPESEPRLARIVDEASALVQKFAAIDRTLTEARARTDSDIASDIDRLNTGLKQVEALNGQITRELISGGFPNGLIDERARIVDSLSQIVPLRELPQGNGSISLMTDGGALVLNRTAAQFDVSGLPGGAAVEVTLNGRPVALSANGPLAGGRLDATLQIRDQMIPQARTQVDALAADLAARFSGPEADPTLAAGVGGLIMAAGPDPDAPGVAGRLRVNPLADPAQGGDLWRLRSGLGAAAPGPVGETVVLDRMLQAMDMGTQLGAGETARDFGGHAARLLSDVGIARNTAEGTLAFASANATQLHERQAADGVDTDAELQRLLQVEQAYAANARVMRAVDDMLRQLMEI</sequence>
<dbReference type="InterPro" id="IPR002371">
    <property type="entry name" value="FlgK"/>
</dbReference>
<comment type="subcellular location">
    <subcellularLocation>
        <location evidence="1">Bacterial flagellum</location>
    </subcellularLocation>
    <subcellularLocation>
        <location evidence="2">Secreted</location>
    </subcellularLocation>
</comment>
<evidence type="ECO:0000256" key="4">
    <source>
        <dbReference type="ARBA" id="ARBA00016244"/>
    </source>
</evidence>
<dbReference type="AlphaFoldDB" id="A0A7Z0HYI0"/>
<keyword evidence="11" id="KW-1185">Reference proteome</keyword>
<evidence type="ECO:0000256" key="2">
    <source>
        <dbReference type="ARBA" id="ARBA00004613"/>
    </source>
</evidence>
<dbReference type="GO" id="GO:0005198">
    <property type="term" value="F:structural molecule activity"/>
    <property type="evidence" value="ECO:0007669"/>
    <property type="project" value="InterPro"/>
</dbReference>
<keyword evidence="7" id="KW-0732">Signal</keyword>
<dbReference type="GO" id="GO:0044780">
    <property type="term" value="P:bacterial-type flagellum assembly"/>
    <property type="evidence" value="ECO:0007669"/>
    <property type="project" value="InterPro"/>
</dbReference>
<protein>
    <recommendedName>
        <fullName evidence="4">Flagellar hook-associated protein 1</fullName>
    </recommendedName>
</protein>
<evidence type="ECO:0000256" key="5">
    <source>
        <dbReference type="ARBA" id="ARBA00022525"/>
    </source>
</evidence>
<keyword evidence="10" id="KW-0966">Cell projection</keyword>
<evidence type="ECO:0000259" key="9">
    <source>
        <dbReference type="Pfam" id="PF22638"/>
    </source>
</evidence>
<name>A0A7Z0HYI0_9RHOB</name>
<dbReference type="Pfam" id="PF22638">
    <property type="entry name" value="FlgK_D1"/>
    <property type="match status" value="1"/>
</dbReference>
<keyword evidence="10" id="KW-0282">Flagellum</keyword>
<evidence type="ECO:0000313" key="11">
    <source>
        <dbReference type="Proteomes" id="UP000529417"/>
    </source>
</evidence>
<dbReference type="Proteomes" id="UP000529417">
    <property type="component" value="Unassembled WGS sequence"/>
</dbReference>
<dbReference type="PANTHER" id="PTHR30033:SF2">
    <property type="entry name" value="FLAGELLAR HOOK PROTEIN"/>
    <property type="match status" value="1"/>
</dbReference>
<feature type="signal peptide" evidence="7">
    <location>
        <begin position="1"/>
        <end position="21"/>
    </location>
</feature>
<evidence type="ECO:0000256" key="1">
    <source>
        <dbReference type="ARBA" id="ARBA00004365"/>
    </source>
</evidence>
<dbReference type="SUPFAM" id="SSF64518">
    <property type="entry name" value="Phase 1 flagellin"/>
    <property type="match status" value="1"/>
</dbReference>
<dbReference type="GO" id="GO:0009424">
    <property type="term" value="C:bacterial-type flagellum hook"/>
    <property type="evidence" value="ECO:0007669"/>
    <property type="project" value="InterPro"/>
</dbReference>
<dbReference type="EMBL" id="JACBXS010000010">
    <property type="protein sequence ID" value="NYS24646.1"/>
    <property type="molecule type" value="Genomic_DNA"/>
</dbReference>
<feature type="domain" description="Flagellar basal-body/hook protein C-terminal" evidence="8">
    <location>
        <begin position="432"/>
        <end position="468"/>
    </location>
</feature>
<keyword evidence="6" id="KW-0975">Bacterial flagellum</keyword>
<comment type="similarity">
    <text evidence="3">Belongs to the flagella basal body rod proteins family.</text>
</comment>
<dbReference type="GO" id="GO:0005576">
    <property type="term" value="C:extracellular region"/>
    <property type="evidence" value="ECO:0007669"/>
    <property type="project" value="UniProtKB-SubCell"/>
</dbReference>
<dbReference type="InterPro" id="IPR010930">
    <property type="entry name" value="Flg_bb/hook_C_dom"/>
</dbReference>
<dbReference type="NCBIfam" id="TIGR02492">
    <property type="entry name" value="flgK_ends"/>
    <property type="match status" value="1"/>
</dbReference>
<organism evidence="10 11">
    <name type="scientific">Rhabdonatronobacter sediminivivens</name>
    <dbReference type="NCBI Taxonomy" id="2743469"/>
    <lineage>
        <taxon>Bacteria</taxon>
        <taxon>Pseudomonadati</taxon>
        <taxon>Pseudomonadota</taxon>
        <taxon>Alphaproteobacteria</taxon>
        <taxon>Rhodobacterales</taxon>
        <taxon>Paracoccaceae</taxon>
        <taxon>Rhabdonatronobacter</taxon>
    </lineage>
</organism>
<comment type="caution">
    <text evidence="10">The sequence shown here is derived from an EMBL/GenBank/DDBJ whole genome shotgun (WGS) entry which is preliminary data.</text>
</comment>
<keyword evidence="10" id="KW-0969">Cilium</keyword>
<dbReference type="PANTHER" id="PTHR30033">
    <property type="entry name" value="FLAGELLAR HOOK-ASSOCIATED PROTEIN 1"/>
    <property type="match status" value="1"/>
</dbReference>
<feature type="chain" id="PRO_5031416882" description="Flagellar hook-associated protein 1" evidence="7">
    <location>
        <begin position="22"/>
        <end position="469"/>
    </location>
</feature>
<dbReference type="RefSeq" id="WP_179905352.1">
    <property type="nucleotide sequence ID" value="NZ_JACBXS010000010.1"/>
</dbReference>
<accession>A0A7Z0HYI0</accession>
<evidence type="ECO:0000313" key="10">
    <source>
        <dbReference type="EMBL" id="NYS24646.1"/>
    </source>
</evidence>
<evidence type="ECO:0000256" key="6">
    <source>
        <dbReference type="ARBA" id="ARBA00023143"/>
    </source>
</evidence>
<reference evidence="10 11" key="1">
    <citation type="journal article" date="2000" name="Arch. Microbiol.">
        <title>Rhodobaca bogoriensis gen. nov. and sp. nov., an alkaliphilic purple nonsulfur bacterium from African Rift Valley soda lakes.</title>
        <authorList>
            <person name="Milford A.D."/>
            <person name="Achenbach L.A."/>
            <person name="Jung D.O."/>
            <person name="Madigan M.T."/>
        </authorList>
    </citation>
    <scope>NUCLEOTIDE SEQUENCE [LARGE SCALE GENOMIC DNA]</scope>
    <source>
        <strain evidence="10 11">2376</strain>
    </source>
</reference>
<keyword evidence="5" id="KW-0964">Secreted</keyword>
<dbReference type="Pfam" id="PF06429">
    <property type="entry name" value="Flg_bbr_C"/>
    <property type="match status" value="1"/>
</dbReference>
<evidence type="ECO:0000256" key="7">
    <source>
        <dbReference type="SAM" id="SignalP"/>
    </source>
</evidence>
<gene>
    <name evidence="10" type="primary">flgK</name>
    <name evidence="10" type="ORF">HUK65_06540</name>
</gene>
<evidence type="ECO:0000259" key="8">
    <source>
        <dbReference type="Pfam" id="PF06429"/>
    </source>
</evidence>
<dbReference type="InterPro" id="IPR053927">
    <property type="entry name" value="FlgK_helical"/>
</dbReference>